<dbReference type="PROSITE" id="PS51198">
    <property type="entry name" value="UVRD_HELICASE_ATP_BIND"/>
    <property type="match status" value="1"/>
</dbReference>
<keyword evidence="2 9" id="KW-0378">Hydrolase</keyword>
<keyword evidence="5" id="KW-0413">Isomerase</keyword>
<feature type="binding site" evidence="9">
    <location>
        <begin position="267"/>
        <end position="274"/>
    </location>
    <ligand>
        <name>ATP</name>
        <dbReference type="ChEBI" id="CHEBI:30616"/>
    </ligand>
</feature>
<dbReference type="GO" id="GO:0003677">
    <property type="term" value="F:DNA binding"/>
    <property type="evidence" value="ECO:0007669"/>
    <property type="project" value="InterPro"/>
</dbReference>
<dbReference type="InterPro" id="IPR000212">
    <property type="entry name" value="DNA_helicase_UvrD/REP"/>
</dbReference>
<reference evidence="11" key="1">
    <citation type="submission" date="2004-02" db="EMBL/GenBank/DDBJ databases">
        <authorList>
            <consortium name="DOE Joint Genome Institute"/>
        </authorList>
    </citation>
    <scope>NUCLEOTIDE SEQUENCE [LARGE SCALE GENOMIC DNA]</scope>
    <source>
        <strain evidence="11">WH 8501</strain>
    </source>
</reference>
<dbReference type="OrthoDB" id="9787585at2"/>
<dbReference type="GO" id="GO:0005524">
    <property type="term" value="F:ATP binding"/>
    <property type="evidence" value="ECO:0007669"/>
    <property type="project" value="UniProtKB-UniRule"/>
</dbReference>
<dbReference type="InterPro" id="IPR035093">
    <property type="entry name" value="RelE/ParE_toxin_dom_sf"/>
</dbReference>
<proteinExistence type="predicted"/>
<accession>Q4C994</accession>
<evidence type="ECO:0000256" key="1">
    <source>
        <dbReference type="ARBA" id="ARBA00022741"/>
    </source>
</evidence>
<evidence type="ECO:0000256" key="4">
    <source>
        <dbReference type="ARBA" id="ARBA00022840"/>
    </source>
</evidence>
<dbReference type="SUPFAM" id="SSF52540">
    <property type="entry name" value="P-loop containing nucleoside triphosphate hydrolases"/>
    <property type="match status" value="1"/>
</dbReference>
<keyword evidence="12" id="KW-1185">Reference proteome</keyword>
<dbReference type="EMBL" id="AADV02000001">
    <property type="protein sequence ID" value="EAM53392.1"/>
    <property type="molecule type" value="Genomic_DNA"/>
</dbReference>
<evidence type="ECO:0000259" key="10">
    <source>
        <dbReference type="PROSITE" id="PS51198"/>
    </source>
</evidence>
<evidence type="ECO:0000256" key="7">
    <source>
        <dbReference type="ARBA" id="ARBA00034808"/>
    </source>
</evidence>
<dbReference type="AlphaFoldDB" id="Q4C994"/>
<name>Q4C994_CROWT</name>
<dbReference type="Pfam" id="PF00580">
    <property type="entry name" value="UvrD-helicase"/>
    <property type="match status" value="1"/>
</dbReference>
<organism evidence="11 12">
    <name type="scientific">Crocosphaera watsonii WH 8501</name>
    <dbReference type="NCBI Taxonomy" id="165597"/>
    <lineage>
        <taxon>Bacteria</taxon>
        <taxon>Bacillati</taxon>
        <taxon>Cyanobacteriota</taxon>
        <taxon>Cyanophyceae</taxon>
        <taxon>Oscillatoriophycideae</taxon>
        <taxon>Chroococcales</taxon>
        <taxon>Aphanothecaceae</taxon>
        <taxon>Crocosphaera</taxon>
    </lineage>
</organism>
<protein>
    <recommendedName>
        <fullName evidence="7">DNA 3'-5' helicase</fullName>
        <ecNumber evidence="7">5.6.2.4</ecNumber>
    </recommendedName>
</protein>
<evidence type="ECO:0000256" key="5">
    <source>
        <dbReference type="ARBA" id="ARBA00023235"/>
    </source>
</evidence>
<dbReference type="InterPro" id="IPR014017">
    <property type="entry name" value="DNA_helicase_UvrD-like_C"/>
</dbReference>
<dbReference type="Gene3D" id="3.30.2310.20">
    <property type="entry name" value="RelE-like"/>
    <property type="match status" value="1"/>
</dbReference>
<evidence type="ECO:0000256" key="2">
    <source>
        <dbReference type="ARBA" id="ARBA00022801"/>
    </source>
</evidence>
<dbReference type="EC" id="5.6.2.4" evidence="7"/>
<evidence type="ECO:0000256" key="6">
    <source>
        <dbReference type="ARBA" id="ARBA00034617"/>
    </source>
</evidence>
<dbReference type="GO" id="GO:0000725">
    <property type="term" value="P:recombinational repair"/>
    <property type="evidence" value="ECO:0007669"/>
    <property type="project" value="TreeGrafter"/>
</dbReference>
<dbReference type="PANTHER" id="PTHR11070">
    <property type="entry name" value="UVRD / RECB / PCRA DNA HELICASE FAMILY MEMBER"/>
    <property type="match status" value="1"/>
</dbReference>
<dbReference type="RefSeq" id="WP_007303688.1">
    <property type="nucleotide sequence ID" value="NZ_AADV02000001.1"/>
</dbReference>
<dbReference type="Pfam" id="PF13361">
    <property type="entry name" value="UvrD_C"/>
    <property type="match status" value="2"/>
</dbReference>
<dbReference type="GO" id="GO:0016887">
    <property type="term" value="F:ATP hydrolysis activity"/>
    <property type="evidence" value="ECO:0007669"/>
    <property type="project" value="RHEA"/>
</dbReference>
<evidence type="ECO:0000313" key="11">
    <source>
        <dbReference type="EMBL" id="EAM53392.1"/>
    </source>
</evidence>
<comment type="caution">
    <text evidence="11">The sequence shown here is derived from an EMBL/GenBank/DDBJ whole genome shotgun (WGS) entry which is preliminary data.</text>
</comment>
<comment type="catalytic activity">
    <reaction evidence="8">
        <text>ATP + H2O = ADP + phosphate + H(+)</text>
        <dbReference type="Rhea" id="RHEA:13065"/>
        <dbReference type="ChEBI" id="CHEBI:15377"/>
        <dbReference type="ChEBI" id="CHEBI:15378"/>
        <dbReference type="ChEBI" id="CHEBI:30616"/>
        <dbReference type="ChEBI" id="CHEBI:43474"/>
        <dbReference type="ChEBI" id="CHEBI:456216"/>
        <dbReference type="EC" id="5.6.2.4"/>
    </reaction>
</comment>
<keyword evidence="1 9" id="KW-0547">Nucleotide-binding</keyword>
<dbReference type="KEGG" id="cwa:CwatDRAFT_6402"/>
<sequence>MSIPPIRLAIAIDFFDSYNRLPKKVQGKASKLIDQFKKNPTQTGLNYESIKNARDSNLKSLRVDQSYRAIVRKPDNGNTYLLLWVDKHDQAYQWAQNRVCKINSESGALQIVDVEQAQNLEKQINHNNSSEVIGLFSQISTRHFLRLGVPEELLPSVRAVVSDSDIDQLLLQLPEEAADAILMLGAGYSLETVLKEHHKLKSEVIDPNNLDEALSKDETKRRFFLVEDDSALQEILAAPLEKWRVFLHPSQRRLVERDWNGPVRVLGGAGTGKTVVAIHRAKWLAQHCFNQENDRIFFTTFTRNLAIDIQMNLHKICSSNIMKRIHVENIDSWVSNFLKSEGINYKIVYEEQVKNLWQEAYTIAPTSPSLPLSFYKDEWKDVIQVHGVRTLKDYLKVSRVGRGTSLKRSERAAIWPVFEEYRSLLQHKGWKEIEDALRDVCSLLKNKPGITLPFRSIIVDEAQDMSEGVFQLLRTIVVSNNQGNDLFIVGDPHQRIYGHKVVLSHCGIEIRGRSHKLRINYRTTEQIRKWATAMLKDIPFDDLDGKLDNLNDYRSLLQGTVPNIQGFSSFEDEINFLIYKLKTISESEPLSNTCLVLRTNQLIKHYLHALNEHNIQAQQIKPSEPDNEEKPGVRIATMHRVKGLQFNRIFICSFNYDLIPLKFALQDISDDTARQNFLHLERSLVHVAATRAIQEVNIIYYGKPSPFLSSLEQDC</sequence>
<evidence type="ECO:0000256" key="9">
    <source>
        <dbReference type="PROSITE-ProRule" id="PRU00560"/>
    </source>
</evidence>
<reference evidence="11" key="3">
    <citation type="submission" date="2016-12" db="EMBL/GenBank/DDBJ databases">
        <title>Annotation of the draft genome assembly of Crocosphaera watsonii WH 8501.</title>
        <authorList>
            <consortium name="US DOE Joint Genome Institute (JGI-ORNL)"/>
            <person name="Larimer F."/>
            <person name="Land M."/>
        </authorList>
    </citation>
    <scope>NUCLEOTIDE SEQUENCE</scope>
    <source>
        <strain evidence="11">WH 8501</strain>
    </source>
</reference>
<evidence type="ECO:0000256" key="8">
    <source>
        <dbReference type="ARBA" id="ARBA00048988"/>
    </source>
</evidence>
<keyword evidence="3 9" id="KW-0347">Helicase</keyword>
<dbReference type="PANTHER" id="PTHR11070:SF45">
    <property type="entry name" value="DNA 3'-5' HELICASE"/>
    <property type="match status" value="1"/>
</dbReference>
<dbReference type="SUPFAM" id="SSF143011">
    <property type="entry name" value="RelE-like"/>
    <property type="match status" value="1"/>
</dbReference>
<evidence type="ECO:0000256" key="3">
    <source>
        <dbReference type="ARBA" id="ARBA00022806"/>
    </source>
</evidence>
<gene>
    <name evidence="11" type="ORF">CwatDRAFT_6402</name>
</gene>
<keyword evidence="4 9" id="KW-0067">ATP-binding</keyword>
<evidence type="ECO:0000313" key="12">
    <source>
        <dbReference type="Proteomes" id="UP000003922"/>
    </source>
</evidence>
<reference evidence="11" key="2">
    <citation type="submission" date="2005-06" db="EMBL/GenBank/DDBJ databases">
        <title>Sequencing of the draft genome and assembly of Crocosphaera watsonii WH 8501.</title>
        <authorList>
            <consortium name="US DOE Joint Genome Institute (JGI-PGF)"/>
            <person name="Copeland A."/>
            <person name="Lucas S."/>
            <person name="Lapidus A."/>
            <person name="Barry K."/>
            <person name="Detter C."/>
            <person name="Glavina T."/>
            <person name="Hammon N."/>
            <person name="Israni S."/>
            <person name="Pitluck S."/>
            <person name="Richardson P."/>
        </authorList>
    </citation>
    <scope>NUCLEOTIDE SEQUENCE [LARGE SCALE GENOMIC DNA]</scope>
    <source>
        <strain evidence="11">WH 8501</strain>
    </source>
</reference>
<comment type="catalytic activity">
    <reaction evidence="6">
        <text>Couples ATP hydrolysis with the unwinding of duplex DNA by translocating in the 3'-5' direction.</text>
        <dbReference type="EC" id="5.6.2.4"/>
    </reaction>
</comment>
<dbReference type="Proteomes" id="UP000003922">
    <property type="component" value="Unassembled WGS sequence"/>
</dbReference>
<dbReference type="InterPro" id="IPR027417">
    <property type="entry name" value="P-loop_NTPase"/>
</dbReference>
<dbReference type="GO" id="GO:0043138">
    <property type="term" value="F:3'-5' DNA helicase activity"/>
    <property type="evidence" value="ECO:0007669"/>
    <property type="project" value="UniProtKB-EC"/>
</dbReference>
<feature type="domain" description="UvrD-like helicase ATP-binding" evidence="10">
    <location>
        <begin position="246"/>
        <end position="524"/>
    </location>
</feature>
<dbReference type="Gene3D" id="3.40.50.300">
    <property type="entry name" value="P-loop containing nucleotide triphosphate hydrolases"/>
    <property type="match status" value="3"/>
</dbReference>
<dbReference type="InterPro" id="IPR014016">
    <property type="entry name" value="UvrD-like_ATP-bd"/>
</dbReference>